<dbReference type="InterPro" id="IPR026055">
    <property type="entry name" value="FAR"/>
</dbReference>
<feature type="domain" description="Thioester reductase (TE)" evidence="1">
    <location>
        <begin position="7"/>
        <end position="240"/>
    </location>
</feature>
<evidence type="ECO:0000313" key="2">
    <source>
        <dbReference type="EMBL" id="BDG06091.1"/>
    </source>
</evidence>
<protein>
    <submittedName>
        <fullName evidence="2">3-beta hydroxysteroid dehydrogenase</fullName>
    </submittedName>
</protein>
<dbReference type="PANTHER" id="PTHR11011:SF45">
    <property type="entry name" value="FATTY ACYL-COA REDUCTASE CG8306-RELATED"/>
    <property type="match status" value="1"/>
</dbReference>
<keyword evidence="3" id="KW-1185">Reference proteome</keyword>
<dbReference type="EMBL" id="AP025591">
    <property type="protein sequence ID" value="BDG06091.1"/>
    <property type="molecule type" value="Genomic_DNA"/>
</dbReference>
<dbReference type="InterPro" id="IPR013120">
    <property type="entry name" value="FAR_NAD-bd"/>
</dbReference>
<dbReference type="PANTHER" id="PTHR11011">
    <property type="entry name" value="MALE STERILITY PROTEIN 2-RELATED"/>
    <property type="match status" value="1"/>
</dbReference>
<name>A0ABN6MZK0_9BACT</name>
<dbReference type="Gene3D" id="3.40.50.720">
    <property type="entry name" value="NAD(P)-binding Rossmann-like Domain"/>
    <property type="match status" value="1"/>
</dbReference>
<reference evidence="3" key="1">
    <citation type="journal article" date="2022" name="Int. J. Syst. Evol. Microbiol.">
        <title>Anaeromyxobacter oryzae sp. nov., Anaeromyxobacter diazotrophicus sp. nov. and Anaeromyxobacter paludicola sp. nov., isolated from paddy soils.</title>
        <authorList>
            <person name="Itoh H."/>
            <person name="Xu Z."/>
            <person name="Mise K."/>
            <person name="Masuda Y."/>
            <person name="Ushijima N."/>
            <person name="Hayakawa C."/>
            <person name="Shiratori Y."/>
            <person name="Senoo K."/>
        </authorList>
    </citation>
    <scope>NUCLEOTIDE SEQUENCE [LARGE SCALE GENOMIC DNA]</scope>
    <source>
        <strain evidence="3">Red232</strain>
    </source>
</reference>
<dbReference type="SUPFAM" id="SSF51735">
    <property type="entry name" value="NAD(P)-binding Rossmann-fold domains"/>
    <property type="match status" value="1"/>
</dbReference>
<accession>A0ABN6MZK0</accession>
<organism evidence="2 3">
    <name type="scientific">Anaeromyxobacter oryzae</name>
    <dbReference type="NCBI Taxonomy" id="2918170"/>
    <lineage>
        <taxon>Bacteria</taxon>
        <taxon>Pseudomonadati</taxon>
        <taxon>Myxococcota</taxon>
        <taxon>Myxococcia</taxon>
        <taxon>Myxococcales</taxon>
        <taxon>Cystobacterineae</taxon>
        <taxon>Anaeromyxobacteraceae</taxon>
        <taxon>Anaeromyxobacter</taxon>
    </lineage>
</organism>
<dbReference type="InterPro" id="IPR036291">
    <property type="entry name" value="NAD(P)-bd_dom_sf"/>
</dbReference>
<sequence length="362" mass="39457">MATVFFTGFPGFLGMELLPRVLERRPADTAVCLVQPKFADLARRRVESLAAARPLTAGRIRLVEGDIARSGLGLDGAALAPGDVVEIHHLAAIYDLSVPRAPAMKVNVEGTRNVLDLAERCDRLERLHYVSTCYVAGRHPGVFLEEDLEKGQAFNNYYEETKYLAEVEVRARMRAGLPATIYRPAIVVGDSRTGETQKYDGPYYVIQWLLRQPGPVAVMPTIGDLTAELNVVPRDFVIAAVAHLSGLAASKGKTYQLADPAPMQVRPMLHVLGRAAHKRLVHVPLPLGLAKWAVDRVPGVYPLLRIPSAALDYFVLPTRWDTRNVAADLAGSGIICPPFASYVDRLVAFARAHPEVGAAAMA</sequence>
<dbReference type="CDD" id="cd05263">
    <property type="entry name" value="MupV_like_SDR_e"/>
    <property type="match status" value="1"/>
</dbReference>
<proteinExistence type="predicted"/>
<dbReference type="RefSeq" id="WP_248355394.1">
    <property type="nucleotide sequence ID" value="NZ_AP025591.1"/>
</dbReference>
<evidence type="ECO:0000313" key="3">
    <source>
        <dbReference type="Proteomes" id="UP001162891"/>
    </source>
</evidence>
<evidence type="ECO:0000259" key="1">
    <source>
        <dbReference type="Pfam" id="PF07993"/>
    </source>
</evidence>
<dbReference type="Pfam" id="PF07993">
    <property type="entry name" value="NAD_binding_4"/>
    <property type="match status" value="1"/>
</dbReference>
<gene>
    <name evidence="2" type="ORF">AMOR_50870</name>
</gene>
<dbReference type="Proteomes" id="UP001162891">
    <property type="component" value="Chromosome"/>
</dbReference>